<comment type="caution">
    <text evidence="13">The sequence shown here is derived from an EMBL/GenBank/DDBJ whole genome shotgun (WGS) entry which is preliminary data.</text>
</comment>
<keyword evidence="9" id="KW-0808">Transferase</keyword>
<evidence type="ECO:0000256" key="4">
    <source>
        <dbReference type="ARBA" id="ARBA00022519"/>
    </source>
</evidence>
<evidence type="ECO:0000313" key="13">
    <source>
        <dbReference type="EMBL" id="MCK9688043.1"/>
    </source>
</evidence>
<dbReference type="PANTHER" id="PTHR30487">
    <property type="entry name" value="TYPE 4 PREPILIN-LIKE PROTEINS LEADER PEPTIDE-PROCESSING ENZYME"/>
    <property type="match status" value="1"/>
</dbReference>
<evidence type="ECO:0000259" key="12">
    <source>
        <dbReference type="Pfam" id="PF06750"/>
    </source>
</evidence>
<evidence type="ECO:0000256" key="7">
    <source>
        <dbReference type="ARBA" id="ARBA00023136"/>
    </source>
</evidence>
<organism evidence="13 14">
    <name type="scientific">Scleromatobacter humisilvae</name>
    <dbReference type="NCBI Taxonomy" id="2897159"/>
    <lineage>
        <taxon>Bacteria</taxon>
        <taxon>Pseudomonadati</taxon>
        <taxon>Pseudomonadota</taxon>
        <taxon>Betaproteobacteria</taxon>
        <taxon>Burkholderiales</taxon>
        <taxon>Sphaerotilaceae</taxon>
        <taxon>Scleromatobacter</taxon>
    </lineage>
</organism>
<evidence type="ECO:0000256" key="3">
    <source>
        <dbReference type="ARBA" id="ARBA00022475"/>
    </source>
</evidence>
<keyword evidence="3" id="KW-1003">Cell membrane</keyword>
<dbReference type="EC" id="3.4.23.43" evidence="9"/>
<dbReference type="GO" id="GO:0006465">
    <property type="term" value="P:signal peptide processing"/>
    <property type="evidence" value="ECO:0007669"/>
    <property type="project" value="TreeGrafter"/>
</dbReference>
<dbReference type="InterPro" id="IPR014032">
    <property type="entry name" value="Peptidase_A24A_bac"/>
</dbReference>
<dbReference type="Proteomes" id="UP001139353">
    <property type="component" value="Unassembled WGS sequence"/>
</dbReference>
<feature type="transmembrane region" description="Helical" evidence="10">
    <location>
        <begin position="16"/>
        <end position="34"/>
    </location>
</feature>
<evidence type="ECO:0000256" key="9">
    <source>
        <dbReference type="RuleBase" id="RU003794"/>
    </source>
</evidence>
<dbReference type="EC" id="2.1.1.-" evidence="9"/>
<feature type="transmembrane region" description="Helical" evidence="10">
    <location>
        <begin position="288"/>
        <end position="310"/>
    </location>
</feature>
<dbReference type="RefSeq" id="WP_275684089.1">
    <property type="nucleotide sequence ID" value="NZ_JAJLJH010000007.1"/>
</dbReference>
<feature type="domain" description="Prepilin type IV endopeptidase peptidase" evidence="11">
    <location>
        <begin position="161"/>
        <end position="267"/>
    </location>
</feature>
<comment type="function">
    <text evidence="9">Plays an essential role in type IV pili and type II pseudopili formation by proteolytically removing the leader sequence from substrate proteins and subsequently monomethylating the alpha-amino group of the newly exposed N-terminal phenylalanine.</text>
</comment>
<keyword evidence="9" id="KW-0489">Methyltransferase</keyword>
<keyword evidence="7 10" id="KW-0472">Membrane</keyword>
<comment type="subcellular location">
    <subcellularLocation>
        <location evidence="1">Cell inner membrane</location>
        <topology evidence="1">Multi-pass membrane protein</topology>
    </subcellularLocation>
    <subcellularLocation>
        <location evidence="9">Cell membrane</location>
        <topology evidence="9">Multi-pass membrane protein</topology>
    </subcellularLocation>
</comment>
<evidence type="ECO:0000259" key="11">
    <source>
        <dbReference type="Pfam" id="PF01478"/>
    </source>
</evidence>
<feature type="transmembrane region" description="Helical" evidence="10">
    <location>
        <begin position="187"/>
        <end position="220"/>
    </location>
</feature>
<dbReference type="GO" id="GO:0008168">
    <property type="term" value="F:methyltransferase activity"/>
    <property type="evidence" value="ECO:0007669"/>
    <property type="project" value="UniProtKB-KW"/>
</dbReference>
<dbReference type="GO" id="GO:0032259">
    <property type="term" value="P:methylation"/>
    <property type="evidence" value="ECO:0007669"/>
    <property type="project" value="UniProtKB-KW"/>
</dbReference>
<dbReference type="InterPro" id="IPR000045">
    <property type="entry name" value="Prepilin_IV_endopep_pep"/>
</dbReference>
<dbReference type="Gene3D" id="1.20.120.1220">
    <property type="match status" value="1"/>
</dbReference>
<dbReference type="AlphaFoldDB" id="A0A9X1YKW4"/>
<keyword evidence="5 9" id="KW-0812">Transmembrane</keyword>
<dbReference type="InterPro" id="IPR010627">
    <property type="entry name" value="Prepilin_pept_A24_N"/>
</dbReference>
<keyword evidence="9" id="KW-0378">Hydrolase</keyword>
<evidence type="ECO:0000256" key="10">
    <source>
        <dbReference type="SAM" id="Phobius"/>
    </source>
</evidence>
<evidence type="ECO:0000256" key="8">
    <source>
        <dbReference type="RuleBase" id="RU003793"/>
    </source>
</evidence>
<dbReference type="GO" id="GO:0004190">
    <property type="term" value="F:aspartic-type endopeptidase activity"/>
    <property type="evidence" value="ECO:0007669"/>
    <property type="project" value="UniProtKB-EC"/>
</dbReference>
<protein>
    <recommendedName>
        <fullName evidence="9">Prepilin leader peptidase/N-methyltransferase</fullName>
        <ecNumber evidence="9">2.1.1.-</ecNumber>
        <ecNumber evidence="9">3.4.23.43</ecNumber>
    </recommendedName>
</protein>
<evidence type="ECO:0000256" key="5">
    <source>
        <dbReference type="ARBA" id="ARBA00022692"/>
    </source>
</evidence>
<feature type="transmembrane region" description="Helical" evidence="10">
    <location>
        <begin position="156"/>
        <end position="175"/>
    </location>
</feature>
<name>A0A9X1YKW4_9BURK</name>
<dbReference type="Pfam" id="PF06750">
    <property type="entry name" value="A24_N_bact"/>
    <property type="match status" value="1"/>
</dbReference>
<dbReference type="Pfam" id="PF01478">
    <property type="entry name" value="Peptidase_A24"/>
    <property type="match status" value="1"/>
</dbReference>
<evidence type="ECO:0000313" key="14">
    <source>
        <dbReference type="Proteomes" id="UP001139353"/>
    </source>
</evidence>
<keyword evidence="14" id="KW-1185">Reference proteome</keyword>
<keyword evidence="9" id="KW-0511">Multifunctional enzyme</keyword>
<evidence type="ECO:0000256" key="2">
    <source>
        <dbReference type="ARBA" id="ARBA00005801"/>
    </source>
</evidence>
<evidence type="ECO:0000256" key="1">
    <source>
        <dbReference type="ARBA" id="ARBA00004429"/>
    </source>
</evidence>
<keyword evidence="6 10" id="KW-1133">Transmembrane helix</keyword>
<reference evidence="13" key="1">
    <citation type="submission" date="2021-11" db="EMBL/GenBank/DDBJ databases">
        <title>BS-T2-15 a new species belonging to the Comamonadaceae family isolated from the soil of a French oak forest.</title>
        <authorList>
            <person name="Mieszkin S."/>
            <person name="Alain K."/>
        </authorList>
    </citation>
    <scope>NUCLEOTIDE SEQUENCE</scope>
    <source>
        <strain evidence="13">BS-T2-15</strain>
    </source>
</reference>
<proteinExistence type="inferred from homology"/>
<feature type="transmembrane region" description="Helical" evidence="10">
    <location>
        <begin position="240"/>
        <end position="267"/>
    </location>
</feature>
<dbReference type="PRINTS" id="PR00864">
    <property type="entry name" value="PREPILNPTASE"/>
</dbReference>
<comment type="similarity">
    <text evidence="2 8">Belongs to the peptidase A24 family.</text>
</comment>
<dbReference type="EMBL" id="JAJLJH010000007">
    <property type="protein sequence ID" value="MCK9688043.1"/>
    <property type="molecule type" value="Genomic_DNA"/>
</dbReference>
<keyword evidence="4" id="KW-0997">Cell inner membrane</keyword>
<sequence length="314" mass="33589">MDAILSDPWVLCGSPVALGILGLLIGSFLNVVVYRKPIIMMREWLLDTGGMLGEGEVWKTVFGKPQPAELTEAGRTIDAHLEVLTPLGLATPRSRCGACGHPIRWYENIPIVSWIALRAKCSACGTPISVRYPLVEAATGALFALAAWKFGPHPATLAWCAALALLASMALIDLDTKYLPDDLNYPLLWLGLVAAALDWTIPLHTAVWGAVAGFLPLWLISKGYGLLRGVDGMGGGDLKLLAALGVWLGWHAILPIILLSSIVGLLVNLPVMLLSGHGRDHRYPFGPFLIGAGLIVIFTGADTLLAWANIVLPD</sequence>
<dbReference type="GO" id="GO:0005886">
    <property type="term" value="C:plasma membrane"/>
    <property type="evidence" value="ECO:0007669"/>
    <property type="project" value="UniProtKB-SubCell"/>
</dbReference>
<dbReference type="InterPro" id="IPR050882">
    <property type="entry name" value="Prepilin_peptidase/N-MTase"/>
</dbReference>
<keyword evidence="9" id="KW-0645">Protease</keyword>
<comment type="catalytic activity">
    <reaction evidence="9">
        <text>Typically cleaves a -Gly-|-Phe- bond to release an N-terminal, basic peptide of 5-8 residues from type IV prepilin, and then N-methylates the new N-terminal amino group, the methyl donor being S-adenosyl-L-methionine.</text>
        <dbReference type="EC" id="3.4.23.43"/>
    </reaction>
</comment>
<feature type="domain" description="Prepilin peptidase A24 N-terminal" evidence="12">
    <location>
        <begin position="20"/>
        <end position="150"/>
    </location>
</feature>
<dbReference type="PANTHER" id="PTHR30487:SF0">
    <property type="entry name" value="PREPILIN LEADER PEPTIDASE_N-METHYLTRANSFERASE-RELATED"/>
    <property type="match status" value="1"/>
</dbReference>
<gene>
    <name evidence="13" type="ORF">LPC04_20255</name>
</gene>
<accession>A0A9X1YKW4</accession>
<evidence type="ECO:0000256" key="6">
    <source>
        <dbReference type="ARBA" id="ARBA00022989"/>
    </source>
</evidence>